<dbReference type="CDD" id="cd14263">
    <property type="entry name" value="DAGK_IM_like"/>
    <property type="match status" value="1"/>
</dbReference>
<evidence type="ECO:0000256" key="7">
    <source>
        <dbReference type="ARBA" id="ARBA00022741"/>
    </source>
</evidence>
<evidence type="ECO:0000313" key="21">
    <source>
        <dbReference type="Proteomes" id="UP000176282"/>
    </source>
</evidence>
<evidence type="ECO:0000256" key="9">
    <source>
        <dbReference type="ARBA" id="ARBA00022840"/>
    </source>
</evidence>
<dbReference type="PANTHER" id="PTHR34299:SF1">
    <property type="entry name" value="DIACYLGLYCEROL KINASE"/>
    <property type="match status" value="1"/>
</dbReference>
<feature type="transmembrane region" description="Helical" evidence="19">
    <location>
        <begin position="42"/>
        <end position="61"/>
    </location>
</feature>
<evidence type="ECO:0000313" key="20">
    <source>
        <dbReference type="EMBL" id="OGH67413.1"/>
    </source>
</evidence>
<reference evidence="20 21" key="1">
    <citation type="journal article" date="2016" name="Nat. Commun.">
        <title>Thousands of microbial genomes shed light on interconnected biogeochemical processes in an aquifer system.</title>
        <authorList>
            <person name="Anantharaman K."/>
            <person name="Brown C.T."/>
            <person name="Hug L.A."/>
            <person name="Sharon I."/>
            <person name="Castelle C.J."/>
            <person name="Probst A.J."/>
            <person name="Thomas B.C."/>
            <person name="Singh A."/>
            <person name="Wilkins M.J."/>
            <person name="Karaoz U."/>
            <person name="Brodie E.L."/>
            <person name="Williams K.H."/>
            <person name="Hubbard S.S."/>
            <person name="Banfield J.F."/>
        </authorList>
    </citation>
    <scope>NUCLEOTIDE SEQUENCE [LARGE SCALE GENOMIC DNA]</scope>
</reference>
<dbReference type="Proteomes" id="UP000176282">
    <property type="component" value="Unassembled WGS sequence"/>
</dbReference>
<comment type="similarity">
    <text evidence="2">Belongs to the bacterial diacylglycerol kinase family.</text>
</comment>
<gene>
    <name evidence="20" type="ORF">A3J66_02460</name>
</gene>
<feature type="binding site" evidence="17">
    <location>
        <position position="2"/>
    </location>
    <ligand>
        <name>ATP</name>
        <dbReference type="ChEBI" id="CHEBI:30616"/>
    </ligand>
</feature>
<dbReference type="STRING" id="1798680.A3J66_02460"/>
<evidence type="ECO:0000256" key="5">
    <source>
        <dbReference type="ARBA" id="ARBA00022679"/>
    </source>
</evidence>
<keyword evidence="5" id="KW-0808">Transferase</keyword>
<evidence type="ECO:0000256" key="2">
    <source>
        <dbReference type="ARBA" id="ARBA00005967"/>
    </source>
</evidence>
<evidence type="ECO:0000256" key="10">
    <source>
        <dbReference type="ARBA" id="ARBA00022989"/>
    </source>
</evidence>
<sequence>SYAWKGVMYVFRHERNFRVQVIAALGVALALILLPVRRFEVVVSLFLICFVLILELLNTALEMFLDLFKPRLSYQAEVIKDIMAAIVFIASLTAAGIGCIIFFPYLVEIGAQW</sequence>
<evidence type="ECO:0000256" key="3">
    <source>
        <dbReference type="ARBA" id="ARBA00022475"/>
    </source>
</evidence>
<dbReference type="GO" id="GO:0016301">
    <property type="term" value="F:kinase activity"/>
    <property type="evidence" value="ECO:0007669"/>
    <property type="project" value="UniProtKB-KW"/>
</dbReference>
<accession>A0A1F6M785</accession>
<feature type="non-terminal residue" evidence="20">
    <location>
        <position position="1"/>
    </location>
</feature>
<evidence type="ECO:0000256" key="12">
    <source>
        <dbReference type="ARBA" id="ARBA00023136"/>
    </source>
</evidence>
<keyword evidence="14" id="KW-1208">Phospholipid metabolism</keyword>
<dbReference type="InterPro" id="IPR000829">
    <property type="entry name" value="DAGK"/>
</dbReference>
<keyword evidence="9 17" id="KW-0067">ATP-binding</keyword>
<feature type="binding site" evidence="16">
    <location>
        <position position="55"/>
    </location>
    <ligand>
        <name>substrate</name>
    </ligand>
</feature>
<evidence type="ECO:0000256" key="1">
    <source>
        <dbReference type="ARBA" id="ARBA00004651"/>
    </source>
</evidence>
<keyword evidence="3" id="KW-1003">Cell membrane</keyword>
<keyword evidence="12 19" id="KW-0472">Membrane</keyword>
<feature type="transmembrane region" description="Helical" evidence="19">
    <location>
        <begin position="17"/>
        <end position="36"/>
    </location>
</feature>
<feature type="active site" description="Proton acceptor" evidence="15">
    <location>
        <position position="55"/>
    </location>
</feature>
<keyword evidence="11" id="KW-0443">Lipid metabolism</keyword>
<organism evidence="20 21">
    <name type="scientific">Candidatus Magasanikbacteria bacterium RIFCSPHIGHO2_02_FULL_47_14</name>
    <dbReference type="NCBI Taxonomy" id="1798680"/>
    <lineage>
        <taxon>Bacteria</taxon>
        <taxon>Candidatus Magasanikiibacteriota</taxon>
    </lineage>
</organism>
<evidence type="ECO:0008006" key="22">
    <source>
        <dbReference type="Google" id="ProtNLM"/>
    </source>
</evidence>
<evidence type="ECO:0000256" key="16">
    <source>
        <dbReference type="PIRSR" id="PIRSR600829-2"/>
    </source>
</evidence>
<feature type="binding site" evidence="17">
    <location>
        <position position="14"/>
    </location>
    <ligand>
        <name>ATP</name>
        <dbReference type="ChEBI" id="CHEBI:30616"/>
    </ligand>
</feature>
<dbReference type="Gene3D" id="1.10.287.3610">
    <property type="match status" value="1"/>
</dbReference>
<evidence type="ECO:0000256" key="19">
    <source>
        <dbReference type="SAM" id="Phobius"/>
    </source>
</evidence>
<evidence type="ECO:0000256" key="14">
    <source>
        <dbReference type="ARBA" id="ARBA00023264"/>
    </source>
</evidence>
<feature type="binding site" evidence="17">
    <location>
        <begin position="80"/>
        <end position="81"/>
    </location>
    <ligand>
        <name>ATP</name>
        <dbReference type="ChEBI" id="CHEBI:30616"/>
    </ligand>
</feature>
<keyword evidence="10 19" id="KW-1133">Transmembrane helix</keyword>
<dbReference type="GO" id="GO:0005524">
    <property type="term" value="F:ATP binding"/>
    <property type="evidence" value="ECO:0007669"/>
    <property type="project" value="UniProtKB-KW"/>
</dbReference>
<evidence type="ECO:0000256" key="17">
    <source>
        <dbReference type="PIRSR" id="PIRSR600829-3"/>
    </source>
</evidence>
<proteinExistence type="inferred from homology"/>
<keyword evidence="7 17" id="KW-0547">Nucleotide-binding</keyword>
<dbReference type="PANTHER" id="PTHR34299">
    <property type="entry name" value="DIACYLGLYCEROL KINASE"/>
    <property type="match status" value="1"/>
</dbReference>
<dbReference type="GO" id="GO:0046872">
    <property type="term" value="F:metal ion binding"/>
    <property type="evidence" value="ECO:0007669"/>
    <property type="project" value="UniProtKB-KW"/>
</dbReference>
<dbReference type="Pfam" id="PF01219">
    <property type="entry name" value="DAGK_prokar"/>
    <property type="match status" value="1"/>
</dbReference>
<comment type="cofactor">
    <cofactor evidence="18">
        <name>Mg(2+)</name>
        <dbReference type="ChEBI" id="CHEBI:18420"/>
    </cofactor>
    <text evidence="18">Mn(2+), Zn(2+), Cd(2+) and Co(2+) support activity to lesser extents.</text>
</comment>
<dbReference type="GO" id="GO:0008654">
    <property type="term" value="P:phospholipid biosynthetic process"/>
    <property type="evidence" value="ECO:0007669"/>
    <property type="project" value="UniProtKB-KW"/>
</dbReference>
<evidence type="ECO:0000256" key="8">
    <source>
        <dbReference type="ARBA" id="ARBA00022777"/>
    </source>
</evidence>
<feature type="binding site" evidence="18">
    <location>
        <position position="14"/>
    </location>
    <ligand>
        <name>a divalent metal cation</name>
        <dbReference type="ChEBI" id="CHEBI:60240"/>
    </ligand>
</feature>
<evidence type="ECO:0000256" key="15">
    <source>
        <dbReference type="PIRSR" id="PIRSR600829-1"/>
    </source>
</evidence>
<keyword evidence="8" id="KW-0418">Kinase</keyword>
<evidence type="ECO:0000256" key="11">
    <source>
        <dbReference type="ARBA" id="ARBA00023098"/>
    </source>
</evidence>
<keyword evidence="13" id="KW-0594">Phospholipid biosynthesis</keyword>
<dbReference type="GO" id="GO:0005886">
    <property type="term" value="C:plasma membrane"/>
    <property type="evidence" value="ECO:0007669"/>
    <property type="project" value="UniProtKB-SubCell"/>
</dbReference>
<keyword evidence="18" id="KW-0479">Metal-binding</keyword>
<name>A0A1F6M785_9BACT</name>
<feature type="binding site" evidence="17">
    <location>
        <position position="62"/>
    </location>
    <ligand>
        <name>ATP</name>
        <dbReference type="ChEBI" id="CHEBI:30616"/>
    </ligand>
</feature>
<keyword evidence="6 19" id="KW-0812">Transmembrane</keyword>
<evidence type="ECO:0000256" key="18">
    <source>
        <dbReference type="PIRSR" id="PIRSR600829-4"/>
    </source>
</evidence>
<feature type="transmembrane region" description="Helical" evidence="19">
    <location>
        <begin position="82"/>
        <end position="107"/>
    </location>
</feature>
<evidence type="ECO:0000256" key="4">
    <source>
        <dbReference type="ARBA" id="ARBA00022516"/>
    </source>
</evidence>
<protein>
    <recommendedName>
        <fullName evidence="22">Diacylglycerol kinase</fullName>
    </recommendedName>
</protein>
<comment type="subcellular location">
    <subcellularLocation>
        <location evidence="1">Cell membrane</location>
        <topology evidence="1">Multi-pass membrane protein</topology>
    </subcellularLocation>
</comment>
<dbReference type="InterPro" id="IPR036945">
    <property type="entry name" value="DAGK_sf"/>
</dbReference>
<evidence type="ECO:0000256" key="6">
    <source>
        <dbReference type="ARBA" id="ARBA00022692"/>
    </source>
</evidence>
<feature type="binding site" evidence="18">
    <location>
        <position position="62"/>
    </location>
    <ligand>
        <name>a divalent metal cation</name>
        <dbReference type="ChEBI" id="CHEBI:60240"/>
    </ligand>
</feature>
<dbReference type="EMBL" id="MFQB01000034">
    <property type="protein sequence ID" value="OGH67413.1"/>
    <property type="molecule type" value="Genomic_DNA"/>
</dbReference>
<keyword evidence="4" id="KW-0444">Lipid biosynthesis</keyword>
<keyword evidence="18" id="KW-0460">Magnesium</keyword>
<evidence type="ECO:0000256" key="13">
    <source>
        <dbReference type="ARBA" id="ARBA00023209"/>
    </source>
</evidence>
<dbReference type="AlphaFoldDB" id="A0A1F6M785"/>
<comment type="caution">
    <text evidence="20">The sequence shown here is derived from an EMBL/GenBank/DDBJ whole genome shotgun (WGS) entry which is preliminary data.</text>
</comment>